<name>A4RQV2_OSTLU</name>
<protein>
    <submittedName>
        <fullName evidence="1">Uncharacterized protein</fullName>
    </submittedName>
</protein>
<dbReference type="RefSeq" id="XP_001415797.1">
    <property type="nucleotide sequence ID" value="XM_001415760.1"/>
</dbReference>
<dbReference type="HOGENOM" id="CLU_3053748_0_0_1"/>
<sequence>MKRNSSVRCAIRAMNVRELLSDDTHGPPKRASAVSETPELMCATFETPRTQKVQ</sequence>
<accession>A4RQV2</accession>
<reference evidence="1 2" key="1">
    <citation type="journal article" date="2007" name="Proc. Natl. Acad. Sci. U.S.A.">
        <title>The tiny eukaryote Ostreococcus provides genomic insights into the paradox of plankton speciation.</title>
        <authorList>
            <person name="Palenik B."/>
            <person name="Grimwood J."/>
            <person name="Aerts A."/>
            <person name="Rouze P."/>
            <person name="Salamov A."/>
            <person name="Putnam N."/>
            <person name="Dupont C."/>
            <person name="Jorgensen R."/>
            <person name="Derelle E."/>
            <person name="Rombauts S."/>
            <person name="Zhou K."/>
            <person name="Otillar R."/>
            <person name="Merchant S.S."/>
            <person name="Podell S."/>
            <person name="Gaasterland T."/>
            <person name="Napoli C."/>
            <person name="Gendler K."/>
            <person name="Manuell A."/>
            <person name="Tai V."/>
            <person name="Vallon O."/>
            <person name="Piganeau G."/>
            <person name="Jancek S."/>
            <person name="Heijde M."/>
            <person name="Jabbari K."/>
            <person name="Bowler C."/>
            <person name="Lohr M."/>
            <person name="Robbens S."/>
            <person name="Werner G."/>
            <person name="Dubchak I."/>
            <person name="Pazour G.J."/>
            <person name="Ren Q."/>
            <person name="Paulsen I."/>
            <person name="Delwiche C."/>
            <person name="Schmutz J."/>
            <person name="Rokhsar D."/>
            <person name="Van de Peer Y."/>
            <person name="Moreau H."/>
            <person name="Grigoriev I.V."/>
        </authorList>
    </citation>
    <scope>NUCLEOTIDE SEQUENCE [LARGE SCALE GENOMIC DNA]</scope>
    <source>
        <strain evidence="1 2">CCE9901</strain>
    </source>
</reference>
<dbReference type="KEGG" id="olu:OSTLU_28791"/>
<gene>
    <name evidence="1" type="ORF">OSTLU_28791</name>
</gene>
<dbReference type="Gramene" id="ABO94089">
    <property type="protein sequence ID" value="ABO94089"/>
    <property type="gene ID" value="OSTLU_28791"/>
</dbReference>
<dbReference type="AlphaFoldDB" id="A4RQV2"/>
<evidence type="ECO:0000313" key="1">
    <source>
        <dbReference type="EMBL" id="ABO94089.1"/>
    </source>
</evidence>
<organism evidence="1 2">
    <name type="scientific">Ostreococcus lucimarinus (strain CCE9901)</name>
    <dbReference type="NCBI Taxonomy" id="436017"/>
    <lineage>
        <taxon>Eukaryota</taxon>
        <taxon>Viridiplantae</taxon>
        <taxon>Chlorophyta</taxon>
        <taxon>Mamiellophyceae</taxon>
        <taxon>Mamiellales</taxon>
        <taxon>Bathycoccaceae</taxon>
        <taxon>Ostreococcus</taxon>
    </lineage>
</organism>
<dbReference type="Proteomes" id="UP000001568">
    <property type="component" value="Chromosome 1"/>
</dbReference>
<dbReference type="GeneID" id="4999999"/>
<proteinExistence type="predicted"/>
<evidence type="ECO:0000313" key="2">
    <source>
        <dbReference type="Proteomes" id="UP000001568"/>
    </source>
</evidence>
<keyword evidence="2" id="KW-1185">Reference proteome</keyword>
<dbReference type="EMBL" id="CP000581">
    <property type="protein sequence ID" value="ABO94089.1"/>
    <property type="molecule type" value="Genomic_DNA"/>
</dbReference>